<name>A0A1W0WTU4_HYPEX</name>
<keyword evidence="2" id="KW-0645">Protease</keyword>
<keyword evidence="5" id="KW-0865">Zymogen</keyword>
<keyword evidence="4" id="KW-0788">Thiol protease</keyword>
<dbReference type="PANTHER" id="PTHR12411">
    <property type="entry name" value="CYSTEINE PROTEASE FAMILY C1-RELATED"/>
    <property type="match status" value="1"/>
</dbReference>
<dbReference type="SMART" id="SM00645">
    <property type="entry name" value="Pept_C1"/>
    <property type="match status" value="1"/>
</dbReference>
<evidence type="ECO:0000259" key="8">
    <source>
        <dbReference type="SMART" id="SM00645"/>
    </source>
</evidence>
<dbReference type="Pfam" id="PF00112">
    <property type="entry name" value="Peptidase_C1"/>
    <property type="match status" value="1"/>
</dbReference>
<proteinExistence type="inferred from homology"/>
<dbReference type="InterPro" id="IPR025661">
    <property type="entry name" value="Pept_asp_AS"/>
</dbReference>
<dbReference type="GO" id="GO:0008234">
    <property type="term" value="F:cysteine-type peptidase activity"/>
    <property type="evidence" value="ECO:0007669"/>
    <property type="project" value="UniProtKB-KW"/>
</dbReference>
<dbReference type="PROSITE" id="PS00139">
    <property type="entry name" value="THIOL_PROTEASE_CYS"/>
    <property type="match status" value="1"/>
</dbReference>
<evidence type="ECO:0000256" key="6">
    <source>
        <dbReference type="ARBA" id="ARBA00023157"/>
    </source>
</evidence>
<dbReference type="InterPro" id="IPR025660">
    <property type="entry name" value="Pept_his_AS"/>
</dbReference>
<dbReference type="InterPro" id="IPR000169">
    <property type="entry name" value="Pept_cys_AS"/>
</dbReference>
<dbReference type="InterPro" id="IPR039417">
    <property type="entry name" value="Peptidase_C1A_papain-like"/>
</dbReference>
<feature type="domain" description="Cathepsin propeptide inhibitor" evidence="9">
    <location>
        <begin position="240"/>
        <end position="296"/>
    </location>
</feature>
<dbReference type="AlphaFoldDB" id="A0A1W0WTU4"/>
<sequence>MAVSLVLALLLGVAVVNGVKVPDFGSHYTASGVILLPYAEIKEPFNAYFDLDNNRSRIDYYGGMVMTFQRGDIAPSGVSYKVAPETTESVLNAQTCFQVNGTQDAEILPQSILPDLTEFTFKGEVSCKWGTCELYLLTTEVGDKINRYKFLLSRGKDGAAVPRQYEMKGYDSLIGSHYDKYIVKYIEFSTDKPDASAFDIPEGLTCAGFPGPGAGMIHRVEANPMAEYIHREDNHVQAAFTDFKSAHAKDYPDTKEHSRRQNHFRHNYRFVKSHNRAGKKYKLKINHLADKSDDELSYLRGRLSSKGKTNNGLFFDKKQYRKKDVPDSIDWRLNGAVTPVKDQAICGSCWSFGTVGSIEGALFVKTGKLTKLSEQNLVDCSWGYGNNACDGGEEWRAYEWVMKHGGIATDDSYGAYLGADGYCHYNSSNTIIGAKIASYVNVTSGDEMALKMAIAVQGPVAVGIDAAHKSLSFYSHGVYYEPDCKNGVDDLDHAVLAVGYGSLNGEPYWLLKNSWSTYWGDDGYVLMSRKDNNCGVTTDATFVNIA</sequence>
<evidence type="ECO:0000256" key="7">
    <source>
        <dbReference type="SAM" id="SignalP"/>
    </source>
</evidence>
<accession>A0A1W0WTU4</accession>
<dbReference type="SUPFAM" id="SSF54001">
    <property type="entry name" value="Cysteine proteinases"/>
    <property type="match status" value="1"/>
</dbReference>
<dbReference type="PROSITE" id="PS00639">
    <property type="entry name" value="THIOL_PROTEASE_HIS"/>
    <property type="match status" value="1"/>
</dbReference>
<dbReference type="FunFam" id="3.90.70.10:FF:000087">
    <property type="entry name" value="Counting factor associated protein D"/>
    <property type="match status" value="1"/>
</dbReference>
<comment type="similarity">
    <text evidence="1">Belongs to the peptidase C1 family.</text>
</comment>
<keyword evidence="7" id="KW-0732">Signal</keyword>
<dbReference type="Gene3D" id="3.90.70.10">
    <property type="entry name" value="Cysteine proteinases"/>
    <property type="match status" value="1"/>
</dbReference>
<evidence type="ECO:0000256" key="5">
    <source>
        <dbReference type="ARBA" id="ARBA00023145"/>
    </source>
</evidence>
<keyword evidence="11" id="KW-1185">Reference proteome</keyword>
<dbReference type="PRINTS" id="PR00705">
    <property type="entry name" value="PAPAIN"/>
</dbReference>
<organism evidence="10 11">
    <name type="scientific">Hypsibius exemplaris</name>
    <name type="common">Freshwater tardigrade</name>
    <dbReference type="NCBI Taxonomy" id="2072580"/>
    <lineage>
        <taxon>Eukaryota</taxon>
        <taxon>Metazoa</taxon>
        <taxon>Ecdysozoa</taxon>
        <taxon>Tardigrada</taxon>
        <taxon>Eutardigrada</taxon>
        <taxon>Parachela</taxon>
        <taxon>Hypsibioidea</taxon>
        <taxon>Hypsibiidae</taxon>
        <taxon>Hypsibius</taxon>
    </lineage>
</organism>
<dbReference type="InterPro" id="IPR038765">
    <property type="entry name" value="Papain-like_cys_pep_sf"/>
</dbReference>
<dbReference type="CDD" id="cd02248">
    <property type="entry name" value="Peptidase_C1A"/>
    <property type="match status" value="1"/>
</dbReference>
<comment type="caution">
    <text evidence="10">The sequence shown here is derived from an EMBL/GenBank/DDBJ whole genome shotgun (WGS) entry which is preliminary data.</text>
</comment>
<keyword evidence="6" id="KW-1015">Disulfide bond</keyword>
<gene>
    <name evidence="10" type="ORF">BV898_07257</name>
</gene>
<dbReference type="Proteomes" id="UP000192578">
    <property type="component" value="Unassembled WGS sequence"/>
</dbReference>
<feature type="domain" description="Peptidase C1A papain C-terminal" evidence="8">
    <location>
        <begin position="325"/>
        <end position="544"/>
    </location>
</feature>
<evidence type="ECO:0000313" key="10">
    <source>
        <dbReference type="EMBL" id="OQV18628.1"/>
    </source>
</evidence>
<protein>
    <submittedName>
        <fullName evidence="10">Counting factor associated protein D</fullName>
    </submittedName>
</protein>
<dbReference type="PROSITE" id="PS00640">
    <property type="entry name" value="THIOL_PROTEASE_ASN"/>
    <property type="match status" value="1"/>
</dbReference>
<dbReference type="InterPro" id="IPR013128">
    <property type="entry name" value="Peptidase_C1A"/>
</dbReference>
<dbReference type="InterPro" id="IPR000668">
    <property type="entry name" value="Peptidase_C1A_C"/>
</dbReference>
<dbReference type="EMBL" id="MTYJ01000047">
    <property type="protein sequence ID" value="OQV18628.1"/>
    <property type="molecule type" value="Genomic_DNA"/>
</dbReference>
<reference evidence="11" key="1">
    <citation type="submission" date="2017-01" db="EMBL/GenBank/DDBJ databases">
        <title>Comparative genomics of anhydrobiosis in the tardigrade Hypsibius dujardini.</title>
        <authorList>
            <person name="Yoshida Y."/>
            <person name="Koutsovoulos G."/>
            <person name="Laetsch D."/>
            <person name="Stevens L."/>
            <person name="Kumar S."/>
            <person name="Horikawa D."/>
            <person name="Ishino K."/>
            <person name="Komine S."/>
            <person name="Tomita M."/>
            <person name="Blaxter M."/>
            <person name="Arakawa K."/>
        </authorList>
    </citation>
    <scope>NUCLEOTIDE SEQUENCE [LARGE SCALE GENOMIC DNA]</scope>
    <source>
        <strain evidence="11">Z151</strain>
    </source>
</reference>
<keyword evidence="3" id="KW-0378">Hydrolase</keyword>
<dbReference type="GO" id="GO:0006508">
    <property type="term" value="P:proteolysis"/>
    <property type="evidence" value="ECO:0007669"/>
    <property type="project" value="UniProtKB-KW"/>
</dbReference>
<feature type="signal peptide" evidence="7">
    <location>
        <begin position="1"/>
        <end position="18"/>
    </location>
</feature>
<evidence type="ECO:0000256" key="4">
    <source>
        <dbReference type="ARBA" id="ARBA00022807"/>
    </source>
</evidence>
<evidence type="ECO:0000259" key="9">
    <source>
        <dbReference type="SMART" id="SM00848"/>
    </source>
</evidence>
<dbReference type="SMART" id="SM00848">
    <property type="entry name" value="Inhibitor_I29"/>
    <property type="match status" value="1"/>
</dbReference>
<evidence type="ECO:0000313" key="11">
    <source>
        <dbReference type="Proteomes" id="UP000192578"/>
    </source>
</evidence>
<evidence type="ECO:0000256" key="1">
    <source>
        <dbReference type="ARBA" id="ARBA00008455"/>
    </source>
</evidence>
<dbReference type="Pfam" id="PF08246">
    <property type="entry name" value="Inhibitor_I29"/>
    <property type="match status" value="1"/>
</dbReference>
<feature type="chain" id="PRO_5018594433" evidence="7">
    <location>
        <begin position="19"/>
        <end position="546"/>
    </location>
</feature>
<evidence type="ECO:0000256" key="2">
    <source>
        <dbReference type="ARBA" id="ARBA00022670"/>
    </source>
</evidence>
<dbReference type="OrthoDB" id="65740at2759"/>
<evidence type="ECO:0000256" key="3">
    <source>
        <dbReference type="ARBA" id="ARBA00022801"/>
    </source>
</evidence>
<dbReference type="InterPro" id="IPR013201">
    <property type="entry name" value="Prot_inhib_I29"/>
</dbReference>